<dbReference type="EMBL" id="QGKX02001521">
    <property type="protein sequence ID" value="KAF3507312.1"/>
    <property type="molecule type" value="Genomic_DNA"/>
</dbReference>
<comment type="caution">
    <text evidence="1">The sequence shown here is derived from an EMBL/GenBank/DDBJ whole genome shotgun (WGS) entry which is preliminary data.</text>
</comment>
<evidence type="ECO:0000313" key="2">
    <source>
        <dbReference type="Proteomes" id="UP000712600"/>
    </source>
</evidence>
<dbReference type="Proteomes" id="UP000712600">
    <property type="component" value="Unassembled WGS sequence"/>
</dbReference>
<organism evidence="1 2">
    <name type="scientific">Brassica cretica</name>
    <name type="common">Mustard</name>
    <dbReference type="NCBI Taxonomy" id="69181"/>
    <lineage>
        <taxon>Eukaryota</taxon>
        <taxon>Viridiplantae</taxon>
        <taxon>Streptophyta</taxon>
        <taxon>Embryophyta</taxon>
        <taxon>Tracheophyta</taxon>
        <taxon>Spermatophyta</taxon>
        <taxon>Magnoliopsida</taxon>
        <taxon>eudicotyledons</taxon>
        <taxon>Gunneridae</taxon>
        <taxon>Pentapetalae</taxon>
        <taxon>rosids</taxon>
        <taxon>malvids</taxon>
        <taxon>Brassicales</taxon>
        <taxon>Brassicaceae</taxon>
        <taxon>Brassiceae</taxon>
        <taxon>Brassica</taxon>
    </lineage>
</organism>
<protein>
    <submittedName>
        <fullName evidence="1">Uncharacterized protein</fullName>
    </submittedName>
</protein>
<gene>
    <name evidence="1" type="ORF">F2Q69_00007328</name>
</gene>
<dbReference type="AlphaFoldDB" id="A0A8S9P1C0"/>
<name>A0A8S9P1C0_BRACR</name>
<proteinExistence type="predicted"/>
<sequence>MLGRYVATKRNGCSVATDARSLRSDQAWPELGRYVSTERNGCSVAEHAFGHCVATFVELLSQCLVFPPRSFS</sequence>
<accession>A0A8S9P1C0</accession>
<evidence type="ECO:0000313" key="1">
    <source>
        <dbReference type="EMBL" id="KAF3507312.1"/>
    </source>
</evidence>
<reference evidence="1" key="1">
    <citation type="submission" date="2019-12" db="EMBL/GenBank/DDBJ databases">
        <title>Genome sequencing and annotation of Brassica cretica.</title>
        <authorList>
            <person name="Studholme D.J."/>
            <person name="Sarris P."/>
        </authorList>
    </citation>
    <scope>NUCLEOTIDE SEQUENCE</scope>
    <source>
        <strain evidence="1">PFS-109/04</strain>
        <tissue evidence="1">Leaf</tissue>
    </source>
</reference>